<evidence type="ECO:0000259" key="5">
    <source>
        <dbReference type="SMART" id="SM00642"/>
    </source>
</evidence>
<evidence type="ECO:0000256" key="2">
    <source>
        <dbReference type="ARBA" id="ARBA00022801"/>
    </source>
</evidence>
<dbReference type="OrthoDB" id="3236218at2"/>
<evidence type="ECO:0000313" key="6">
    <source>
        <dbReference type="EMBL" id="SDB85415.1"/>
    </source>
</evidence>
<dbReference type="InterPro" id="IPR006047">
    <property type="entry name" value="GH13_cat_dom"/>
</dbReference>
<reference evidence="6 7" key="1">
    <citation type="submission" date="2016-06" db="EMBL/GenBank/DDBJ databases">
        <authorList>
            <person name="Olsen C.W."/>
            <person name="Carey S."/>
            <person name="Hinshaw L."/>
            <person name="Karasin A.I."/>
        </authorList>
    </citation>
    <scope>NUCLEOTIDE SEQUENCE [LARGE SCALE GENOMIC DNA]</scope>
    <source>
        <strain evidence="6 7">LZ-22</strain>
    </source>
</reference>
<dbReference type="AlphaFoldDB" id="A0A1G6GUP1"/>
<dbReference type="EMBL" id="FMYF01000005">
    <property type="protein sequence ID" value="SDB85415.1"/>
    <property type="molecule type" value="Genomic_DNA"/>
</dbReference>
<dbReference type="GO" id="GO:0004135">
    <property type="term" value="F:amylo-alpha-1,6-glucosidase activity"/>
    <property type="evidence" value="ECO:0007669"/>
    <property type="project" value="InterPro"/>
</dbReference>
<name>A0A1G6GUP1_9ACTN</name>
<dbReference type="InterPro" id="IPR044505">
    <property type="entry name" value="GlgX_Isoamylase_N_E_set"/>
</dbReference>
<sequence length="731" mass="80253">MSGVTLPAPTDSSVLGARMLDGGVRFGLWAPRATRVELALVAALDRSQKNFDMDRGEDGVWTVFVPGVPAGQQYGYRVHGEWSPETGERYNPAKLLLDPYARSITGGVDYSGPILDHTAESDYLPDPMDSFASVPLSVVVADTAPPTPIAARRPLSESVIYEAHVKGLTHLYPAVPEHLRGTYGGLAYPAVIEHLQDVGVTAIELLPVHHFVSEPFIIGRGLVNYWGYNTLGYFAPHAAYCSVGTRGEQVAEFKSMVSALHEAGIEVILDVVYNHTGEGGHEGPTLSWRGIDHGAYYRLTSDMRNDYDVTGCGNSVDTSQPGVLQMVLDSLRYWVTEMGVDGFRFDLATELIRNDKHYVVQEHEFKQLVAADPVLRDIKMISEPWDMGPYGYQVGAWGPGWSEWNDRFRGYTRDFWRGAVHGVQELATRLSGSGEIFQHSGRLPDASVNFVTAHDGFTMRDLVTYDVKHNNANGEANRDGSDDNRSWNCGVEGETDDPEINALRHRQVRNMMATLLLSTGVPMITAGDEIGRTQIGNNNAYCQDSPISWVHWDTSEEWADVTELVRTLTRLRADHPVLRPSEWRNGEPVLGPEGQDLGRKNLAWFDGDVMEMDEEDWRDGTRRTLGMYVSDETEAFLVWVHGGEEPTEVPLPGTPWAESYTVVAHTGEPDELPVGPLPHGAGLGLPGRSVTVLAVTLPSPEALLPAEALADVDPVGAEGQVGLSDDEAEEA</sequence>
<dbReference type="SMART" id="SM00642">
    <property type="entry name" value="Aamy"/>
    <property type="match status" value="1"/>
</dbReference>
<dbReference type="CDD" id="cd11326">
    <property type="entry name" value="AmyAc_Glg_debranch"/>
    <property type="match status" value="1"/>
</dbReference>
<dbReference type="GO" id="GO:0005980">
    <property type="term" value="P:glycogen catabolic process"/>
    <property type="evidence" value="ECO:0007669"/>
    <property type="project" value="InterPro"/>
</dbReference>
<evidence type="ECO:0000256" key="3">
    <source>
        <dbReference type="ARBA" id="ARBA00023295"/>
    </source>
</evidence>
<dbReference type="InterPro" id="IPR013783">
    <property type="entry name" value="Ig-like_fold"/>
</dbReference>
<dbReference type="Pfam" id="PF02922">
    <property type="entry name" value="CBM_48"/>
    <property type="match status" value="1"/>
</dbReference>
<dbReference type="Gene3D" id="2.60.40.10">
    <property type="entry name" value="Immunoglobulins"/>
    <property type="match status" value="1"/>
</dbReference>
<evidence type="ECO:0000256" key="1">
    <source>
        <dbReference type="ARBA" id="ARBA00008061"/>
    </source>
</evidence>
<dbReference type="CDD" id="cd02856">
    <property type="entry name" value="E_set_GDE_Isoamylase_N"/>
    <property type="match status" value="1"/>
</dbReference>
<dbReference type="InterPro" id="IPR013780">
    <property type="entry name" value="Glyco_hydro_b"/>
</dbReference>
<keyword evidence="2" id="KW-0378">Hydrolase</keyword>
<proteinExistence type="inferred from homology"/>
<organism evidence="6 7">
    <name type="scientific">Raineyella antarctica</name>
    <dbReference type="NCBI Taxonomy" id="1577474"/>
    <lineage>
        <taxon>Bacteria</taxon>
        <taxon>Bacillati</taxon>
        <taxon>Actinomycetota</taxon>
        <taxon>Actinomycetes</taxon>
        <taxon>Propionibacteriales</taxon>
        <taxon>Propionibacteriaceae</taxon>
        <taxon>Raineyella</taxon>
    </lineage>
</organism>
<comment type="similarity">
    <text evidence="1">Belongs to the glycosyl hydrolase 13 family.</text>
</comment>
<dbReference type="Gene3D" id="2.60.40.1180">
    <property type="entry name" value="Golgi alpha-mannosidase II"/>
    <property type="match status" value="1"/>
</dbReference>
<feature type="domain" description="Glycosyl hydrolase family 13 catalytic" evidence="5">
    <location>
        <begin position="166"/>
        <end position="572"/>
    </location>
</feature>
<dbReference type="PANTHER" id="PTHR43002">
    <property type="entry name" value="GLYCOGEN DEBRANCHING ENZYME"/>
    <property type="match status" value="1"/>
</dbReference>
<dbReference type="Pfam" id="PF00128">
    <property type="entry name" value="Alpha-amylase"/>
    <property type="match status" value="1"/>
</dbReference>
<keyword evidence="7" id="KW-1185">Reference proteome</keyword>
<dbReference type="SUPFAM" id="SSF51445">
    <property type="entry name" value="(Trans)glycosidases"/>
    <property type="match status" value="1"/>
</dbReference>
<keyword evidence="3" id="KW-0326">Glycosidase</keyword>
<dbReference type="SUPFAM" id="SSF51011">
    <property type="entry name" value="Glycosyl hydrolase domain"/>
    <property type="match status" value="1"/>
</dbReference>
<evidence type="ECO:0000256" key="4">
    <source>
        <dbReference type="SAM" id="MobiDB-lite"/>
    </source>
</evidence>
<dbReference type="NCBIfam" id="TIGR02100">
    <property type="entry name" value="glgX_debranch"/>
    <property type="match status" value="1"/>
</dbReference>
<evidence type="ECO:0000313" key="7">
    <source>
        <dbReference type="Proteomes" id="UP000199086"/>
    </source>
</evidence>
<protein>
    <submittedName>
        <fullName evidence="6">Glycogen operon protein</fullName>
    </submittedName>
</protein>
<dbReference type="Gene3D" id="3.20.20.80">
    <property type="entry name" value="Glycosidases"/>
    <property type="match status" value="1"/>
</dbReference>
<dbReference type="InterPro" id="IPR017853">
    <property type="entry name" value="GH"/>
</dbReference>
<dbReference type="InterPro" id="IPR004193">
    <property type="entry name" value="Glyco_hydro_13_N"/>
</dbReference>
<feature type="region of interest" description="Disordered" evidence="4">
    <location>
        <begin position="711"/>
        <end position="731"/>
    </location>
</feature>
<accession>A0A1G6GUP1</accession>
<dbReference type="Proteomes" id="UP000199086">
    <property type="component" value="Unassembled WGS sequence"/>
</dbReference>
<dbReference type="RefSeq" id="WP_092609440.1">
    <property type="nucleotide sequence ID" value="NZ_FMYF01000005.1"/>
</dbReference>
<gene>
    <name evidence="6" type="ORF">GA0111570_10555</name>
</gene>
<dbReference type="SUPFAM" id="SSF81296">
    <property type="entry name" value="E set domains"/>
    <property type="match status" value="1"/>
</dbReference>
<dbReference type="STRING" id="1577474.GA0111570_10555"/>
<dbReference type="InterPro" id="IPR014756">
    <property type="entry name" value="Ig_E-set"/>
</dbReference>
<dbReference type="InterPro" id="IPR011837">
    <property type="entry name" value="Glycogen_debranch_GlgX"/>
</dbReference>